<gene>
    <name evidence="2" type="ORF">PUN28_010685</name>
</gene>
<organism evidence="2 3">
    <name type="scientific">Cardiocondyla obscurior</name>
    <dbReference type="NCBI Taxonomy" id="286306"/>
    <lineage>
        <taxon>Eukaryota</taxon>
        <taxon>Metazoa</taxon>
        <taxon>Ecdysozoa</taxon>
        <taxon>Arthropoda</taxon>
        <taxon>Hexapoda</taxon>
        <taxon>Insecta</taxon>
        <taxon>Pterygota</taxon>
        <taxon>Neoptera</taxon>
        <taxon>Endopterygota</taxon>
        <taxon>Hymenoptera</taxon>
        <taxon>Apocrita</taxon>
        <taxon>Aculeata</taxon>
        <taxon>Formicoidea</taxon>
        <taxon>Formicidae</taxon>
        <taxon>Myrmicinae</taxon>
        <taxon>Cardiocondyla</taxon>
    </lineage>
</organism>
<evidence type="ECO:0000256" key="1">
    <source>
        <dbReference type="SAM" id="Phobius"/>
    </source>
</evidence>
<reference evidence="2 3" key="1">
    <citation type="submission" date="2023-03" db="EMBL/GenBank/DDBJ databases">
        <title>High recombination rates correlate with genetic variation in Cardiocondyla obscurior ants.</title>
        <authorList>
            <person name="Errbii M."/>
        </authorList>
    </citation>
    <scope>NUCLEOTIDE SEQUENCE [LARGE SCALE GENOMIC DNA]</scope>
    <source>
        <strain evidence="2">Alpha-2009</strain>
        <tissue evidence="2">Whole body</tissue>
    </source>
</reference>
<comment type="caution">
    <text evidence="2">The sequence shown here is derived from an EMBL/GenBank/DDBJ whole genome shotgun (WGS) entry which is preliminary data.</text>
</comment>
<name>A0AAW2FIR5_9HYME</name>
<evidence type="ECO:0000313" key="2">
    <source>
        <dbReference type="EMBL" id="KAL0115322.1"/>
    </source>
</evidence>
<feature type="transmembrane region" description="Helical" evidence="1">
    <location>
        <begin position="20"/>
        <end position="38"/>
    </location>
</feature>
<dbReference type="Proteomes" id="UP001430953">
    <property type="component" value="Unassembled WGS sequence"/>
</dbReference>
<dbReference type="EMBL" id="JADYXP020000010">
    <property type="protein sequence ID" value="KAL0115322.1"/>
    <property type="molecule type" value="Genomic_DNA"/>
</dbReference>
<keyword evidence="1" id="KW-0472">Membrane</keyword>
<evidence type="ECO:0000313" key="3">
    <source>
        <dbReference type="Proteomes" id="UP001430953"/>
    </source>
</evidence>
<sequence length="46" mass="5656">MPPLAEHFHSHAIHARACVYYRDIFFLRLVFFFFLLWTTKRSKVKN</sequence>
<protein>
    <submittedName>
        <fullName evidence="2">Uncharacterized protein</fullName>
    </submittedName>
</protein>
<keyword evidence="3" id="KW-1185">Reference proteome</keyword>
<proteinExistence type="predicted"/>
<keyword evidence="1" id="KW-0812">Transmembrane</keyword>
<dbReference type="AlphaFoldDB" id="A0AAW2FIR5"/>
<keyword evidence="1" id="KW-1133">Transmembrane helix</keyword>
<accession>A0AAW2FIR5</accession>